<keyword evidence="2" id="KW-0677">Repeat</keyword>
<proteinExistence type="predicted"/>
<evidence type="ECO:0000256" key="3">
    <source>
        <dbReference type="ARBA" id="ARBA00023157"/>
    </source>
</evidence>
<feature type="transmembrane region" description="Helical" evidence="4">
    <location>
        <begin position="1220"/>
        <end position="1240"/>
    </location>
</feature>
<dbReference type="PANTHER" id="PTHR39767:SF2">
    <property type="entry name" value="CHROMOSOME UNDETERMINED SCAFFOLD_1, WHOLE GENOME SHOTGUN SEQUENCE"/>
    <property type="match status" value="1"/>
</dbReference>
<dbReference type="Pfam" id="PF13948">
    <property type="entry name" value="DUF4215"/>
    <property type="match status" value="6"/>
</dbReference>
<sequence length="1337" mass="152779">MIVEQKNILDWLVFQALDPSHITNCPTGTIFGGPSIFGYSTAITKTFILPPHNKIAFEFKFWGLGPWTGSPYIFNVDELEAHSGNPTISPGTDICGSGQYGEIYFISKQIGHNSNSAIITLQSFQLSAFWGISDFKLSVFQCPNHCDSCDSNGACLNWNRVLRYFTTVQLTDGEGWKRDDTTYNTVETCGSFQYYGKFITNQEASVDLMLSSPHTKVRMQFKLFSVYISGGISLNIYGNTQWLSSQISFNIITQNAICASYFKLGTITIPEFLSNDQTLNLRIVIISFTTESTSTPYYGIRDFEVFTDAEKEIILDSSVICDDKNIEVFDGCFSQQYQCVEGCSNCYRGQCLNCDSLWIFDAISQQCLPLCGDKLIVLQEACDDGNLQPNDGCYECQFSCPLNCRICEFGQCILCNYLYKLLDNSCVLICNLEDDQKLIEFETQYESGQFCHLSNFLINLYQEHLNINVKISDYFWNQDVQCEISNYGIFAHQFKLCSYIQPQNCQLSFLDQCSICEDEFEKTLNNDCFPICNNGIVQENEFCDDSNNIQFDSCFLCQSSCQLECQECYYSFCFQCIQGWSLIDYKCVQVCGDGQIASQSQEQCDDQNNISGDGCFECKFECPQYCELCNANIECLKCQDYFEIQNQSCTPICGDGLAIEGFEICDDGNDEMYDGCYLCQYSCQEDCQNCNHKICLDNIQSQKCEIGFLYQNNQCDSICGDRIIVSNEQCDDANDIPFDGCYQCKFSCPLNCDECIQGQCMKCYFGYQIVNDNCQDVCGNGAKSENEECDDGNLISDDGCTNKCQVQINWACSQLEQETSTCLQSKPPHFNLNVVNQTYNILFINLTFTDKIKVLDNSQNLTKNLHAYLVDIDPSTYIIEKVFVVEPTYITVQEITYLFKVQILEQQNNEIYFQVDLKTVLVDDNDFQVDNDFCKIRLKNPVVITPSQKRISKKISSFNMIMLLSLGFSSLLILISGNPIECFEVLDTLQYQSNLKFINIDFPENLNIYFESSEVITILPLLEKLKFVDLFDNLIGIKQLQAFGKFLTYNINSDLITNLQPFCAQCGLGLIVLLLSKIYLNFVLQKQFLQIRVLIYKTNKQCMAQQLAFVIHKFNKISFGLLRIFSLNGFIYIVQVNSWDLIFKILLYLQSQKQDTLRYQISNFIAYFIFIIIIKLISNIFSLKNSQMELQKLKSLQHEGLILIKKLLFLYILIGYQNNSLLQCLLITFINSLYLTIVVFGDLIRNKIDLAVILVFELPIILFTLLSIFFDQAISNLLSPDNQINIAFVQMGLLMFGTMAPLIKYAVQIEIKLTSMIKRLKERKSQKKQPISPSLFY</sequence>
<feature type="transmembrane region" description="Helical" evidence="4">
    <location>
        <begin position="1161"/>
        <end position="1183"/>
    </location>
</feature>
<keyword evidence="4" id="KW-0812">Transmembrane</keyword>
<keyword evidence="1" id="KW-0732">Signal</keyword>
<feature type="transmembrane region" description="Helical" evidence="4">
    <location>
        <begin position="1286"/>
        <end position="1307"/>
    </location>
</feature>
<keyword evidence="6" id="KW-1185">Reference proteome</keyword>
<dbReference type="OrthoDB" id="409374at2759"/>
<evidence type="ECO:0000256" key="4">
    <source>
        <dbReference type="SAM" id="Phobius"/>
    </source>
</evidence>
<feature type="transmembrane region" description="Helical" evidence="4">
    <location>
        <begin position="1121"/>
        <end position="1149"/>
    </location>
</feature>
<evidence type="ECO:0000313" key="6">
    <source>
        <dbReference type="Proteomes" id="UP000683925"/>
    </source>
</evidence>
<keyword evidence="4" id="KW-1133">Transmembrane helix</keyword>
<evidence type="ECO:0000256" key="1">
    <source>
        <dbReference type="ARBA" id="ARBA00022729"/>
    </source>
</evidence>
<reference evidence="5" key="1">
    <citation type="submission" date="2021-01" db="EMBL/GenBank/DDBJ databases">
        <authorList>
            <consortium name="Genoscope - CEA"/>
            <person name="William W."/>
        </authorList>
    </citation>
    <scope>NUCLEOTIDE SEQUENCE</scope>
</reference>
<keyword evidence="3" id="KW-1015">Disulfide bond</keyword>
<dbReference type="PANTHER" id="PTHR39767">
    <property type="entry name" value="CALCIUM/CALMODULIN-BINDING MEMBRANE PROTEIN PCM4-RELATED"/>
    <property type="match status" value="1"/>
</dbReference>
<feature type="transmembrane region" description="Helical" evidence="4">
    <location>
        <begin position="1252"/>
        <end position="1274"/>
    </location>
</feature>
<dbReference type="InterPro" id="IPR011936">
    <property type="entry name" value="Myxo_disulph_rpt"/>
</dbReference>
<dbReference type="Proteomes" id="UP000683925">
    <property type="component" value="Unassembled WGS sequence"/>
</dbReference>
<gene>
    <name evidence="5" type="ORF">POCTA_138.1.T1280031</name>
</gene>
<organism evidence="5 6">
    <name type="scientific">Paramecium octaurelia</name>
    <dbReference type="NCBI Taxonomy" id="43137"/>
    <lineage>
        <taxon>Eukaryota</taxon>
        <taxon>Sar</taxon>
        <taxon>Alveolata</taxon>
        <taxon>Ciliophora</taxon>
        <taxon>Intramacronucleata</taxon>
        <taxon>Oligohymenophorea</taxon>
        <taxon>Peniculida</taxon>
        <taxon>Parameciidae</taxon>
        <taxon>Paramecium</taxon>
    </lineage>
</organism>
<evidence type="ECO:0000256" key="2">
    <source>
        <dbReference type="ARBA" id="ARBA00022737"/>
    </source>
</evidence>
<protein>
    <submittedName>
        <fullName evidence="5">Uncharacterized protein</fullName>
    </submittedName>
</protein>
<accession>A0A8S1XNR6</accession>
<keyword evidence="4" id="KW-0472">Membrane</keyword>
<dbReference type="NCBIfam" id="TIGR02232">
    <property type="entry name" value="myxo_disulf_rpt"/>
    <property type="match status" value="4"/>
</dbReference>
<comment type="caution">
    <text evidence="5">The sequence shown here is derived from an EMBL/GenBank/DDBJ whole genome shotgun (WGS) entry which is preliminary data.</text>
</comment>
<dbReference type="EMBL" id="CAJJDP010000128">
    <property type="protein sequence ID" value="CAD8202693.1"/>
    <property type="molecule type" value="Genomic_DNA"/>
</dbReference>
<name>A0A8S1XNR6_PAROT</name>
<evidence type="ECO:0000313" key="5">
    <source>
        <dbReference type="EMBL" id="CAD8202693.1"/>
    </source>
</evidence>